<keyword evidence="7" id="KW-1185">Reference proteome</keyword>
<dbReference type="RefSeq" id="WP_377801295.1">
    <property type="nucleotide sequence ID" value="NZ_JBHSLW010000062.1"/>
</dbReference>
<evidence type="ECO:0000256" key="1">
    <source>
        <dbReference type="ARBA" id="ARBA00009437"/>
    </source>
</evidence>
<dbReference type="InterPro" id="IPR005119">
    <property type="entry name" value="LysR_subst-bd"/>
</dbReference>
<dbReference type="SUPFAM" id="SSF46785">
    <property type="entry name" value="Winged helix' DNA-binding domain"/>
    <property type="match status" value="1"/>
</dbReference>
<dbReference type="InterPro" id="IPR036390">
    <property type="entry name" value="WH_DNA-bd_sf"/>
</dbReference>
<dbReference type="Pfam" id="PF03466">
    <property type="entry name" value="LysR_substrate"/>
    <property type="match status" value="1"/>
</dbReference>
<evidence type="ECO:0000313" key="7">
    <source>
        <dbReference type="Proteomes" id="UP001596053"/>
    </source>
</evidence>
<feature type="domain" description="HTH lysR-type" evidence="5">
    <location>
        <begin position="1"/>
        <end position="59"/>
    </location>
</feature>
<dbReference type="CDD" id="cd05466">
    <property type="entry name" value="PBP2_LTTR_substrate"/>
    <property type="match status" value="1"/>
</dbReference>
<name>A0ABW0J0Y2_9HYPH</name>
<keyword evidence="2" id="KW-0805">Transcription regulation</keyword>
<dbReference type="Gene3D" id="1.10.10.10">
    <property type="entry name" value="Winged helix-like DNA-binding domain superfamily/Winged helix DNA-binding domain"/>
    <property type="match status" value="1"/>
</dbReference>
<accession>A0ABW0J0Y2</accession>
<dbReference type="Gene3D" id="3.40.190.290">
    <property type="match status" value="1"/>
</dbReference>
<keyword evidence="4" id="KW-0804">Transcription</keyword>
<protein>
    <submittedName>
        <fullName evidence="6">LysR family transcriptional regulator</fullName>
    </submittedName>
</protein>
<dbReference type="EMBL" id="JBHSLW010000062">
    <property type="protein sequence ID" value="MFC5423105.1"/>
    <property type="molecule type" value="Genomic_DNA"/>
</dbReference>
<dbReference type="InterPro" id="IPR036388">
    <property type="entry name" value="WH-like_DNA-bd_sf"/>
</dbReference>
<sequence length="301" mass="32850">MASVTQLRAFHFVATAGGYSQAAREMAVSQSTLSGQVRQLEALSGVVLFERGPRGVTLTSDGEALFEVTSRLFSALTEAGRMLKSRKADGGRLRLASDGPVHSLPILGALRRRRPKLVFSIQMHNSGSVIEQITQYRADVGITAQMPEDSRFHVQPLTTMKVGVFLPKSHSWVRRKSVSVTELQGLPFVLRERGSRTREVFEQNLAAHGVTLGDVIEVSTREGVRETVAAGFGLGAIADLEFGFDSRLHFLPLHDAGIAINEYVICLDERRRMPMIADFFNCAADAFQKPAAAGHCDPEAA</sequence>
<reference evidence="7" key="1">
    <citation type="journal article" date="2019" name="Int. J. Syst. Evol. Microbiol.">
        <title>The Global Catalogue of Microorganisms (GCM) 10K type strain sequencing project: providing services to taxonomists for standard genome sequencing and annotation.</title>
        <authorList>
            <consortium name="The Broad Institute Genomics Platform"/>
            <consortium name="The Broad Institute Genome Sequencing Center for Infectious Disease"/>
            <person name="Wu L."/>
            <person name="Ma J."/>
        </authorList>
    </citation>
    <scope>NUCLEOTIDE SEQUENCE [LARGE SCALE GENOMIC DNA]</scope>
    <source>
        <strain evidence="7">NCAIM B.01391</strain>
    </source>
</reference>
<dbReference type="Proteomes" id="UP001596053">
    <property type="component" value="Unassembled WGS sequence"/>
</dbReference>
<dbReference type="PRINTS" id="PR00039">
    <property type="entry name" value="HTHLYSR"/>
</dbReference>
<evidence type="ECO:0000259" key="5">
    <source>
        <dbReference type="PROSITE" id="PS50931"/>
    </source>
</evidence>
<comment type="similarity">
    <text evidence="1">Belongs to the LysR transcriptional regulatory family.</text>
</comment>
<dbReference type="PROSITE" id="PS50931">
    <property type="entry name" value="HTH_LYSR"/>
    <property type="match status" value="1"/>
</dbReference>
<dbReference type="InterPro" id="IPR000847">
    <property type="entry name" value="LysR_HTH_N"/>
</dbReference>
<dbReference type="SUPFAM" id="SSF53850">
    <property type="entry name" value="Periplasmic binding protein-like II"/>
    <property type="match status" value="1"/>
</dbReference>
<dbReference type="Pfam" id="PF00126">
    <property type="entry name" value="HTH_1"/>
    <property type="match status" value="1"/>
</dbReference>
<organism evidence="6 7">
    <name type="scientific">Bosea eneae</name>
    <dbReference type="NCBI Taxonomy" id="151454"/>
    <lineage>
        <taxon>Bacteria</taxon>
        <taxon>Pseudomonadati</taxon>
        <taxon>Pseudomonadota</taxon>
        <taxon>Alphaproteobacteria</taxon>
        <taxon>Hyphomicrobiales</taxon>
        <taxon>Boseaceae</taxon>
        <taxon>Bosea</taxon>
    </lineage>
</organism>
<evidence type="ECO:0000256" key="4">
    <source>
        <dbReference type="ARBA" id="ARBA00023163"/>
    </source>
</evidence>
<evidence type="ECO:0000256" key="3">
    <source>
        <dbReference type="ARBA" id="ARBA00023125"/>
    </source>
</evidence>
<dbReference type="PANTHER" id="PTHR30346:SF0">
    <property type="entry name" value="HCA OPERON TRANSCRIPTIONAL ACTIVATOR HCAR"/>
    <property type="match status" value="1"/>
</dbReference>
<evidence type="ECO:0000256" key="2">
    <source>
        <dbReference type="ARBA" id="ARBA00023015"/>
    </source>
</evidence>
<gene>
    <name evidence="6" type="ORF">ACFPOB_26505</name>
</gene>
<proteinExistence type="inferred from homology"/>
<comment type="caution">
    <text evidence="6">The sequence shown here is derived from an EMBL/GenBank/DDBJ whole genome shotgun (WGS) entry which is preliminary data.</text>
</comment>
<keyword evidence="3" id="KW-0238">DNA-binding</keyword>
<evidence type="ECO:0000313" key="6">
    <source>
        <dbReference type="EMBL" id="MFC5423105.1"/>
    </source>
</evidence>
<dbReference type="PANTHER" id="PTHR30346">
    <property type="entry name" value="TRANSCRIPTIONAL DUAL REGULATOR HCAR-RELATED"/>
    <property type="match status" value="1"/>
</dbReference>